<feature type="signal peptide" evidence="12">
    <location>
        <begin position="1"/>
        <end position="43"/>
    </location>
</feature>
<evidence type="ECO:0000256" key="10">
    <source>
        <dbReference type="PROSITE-ProRule" id="PRU01360"/>
    </source>
</evidence>
<dbReference type="InterPro" id="IPR036942">
    <property type="entry name" value="Beta-barrel_TonB_sf"/>
</dbReference>
<evidence type="ECO:0000259" key="14">
    <source>
        <dbReference type="Pfam" id="PF07715"/>
    </source>
</evidence>
<evidence type="ECO:0000256" key="1">
    <source>
        <dbReference type="ARBA" id="ARBA00004571"/>
    </source>
</evidence>
<evidence type="ECO:0000256" key="7">
    <source>
        <dbReference type="ARBA" id="ARBA00023136"/>
    </source>
</evidence>
<keyword evidence="2 10" id="KW-0813">Transport</keyword>
<dbReference type="SUPFAM" id="SSF56935">
    <property type="entry name" value="Porins"/>
    <property type="match status" value="1"/>
</dbReference>
<dbReference type="EMBL" id="CP003236">
    <property type="protein sequence ID" value="AFK53696.1"/>
    <property type="molecule type" value="Genomic_DNA"/>
</dbReference>
<dbReference type="AlphaFoldDB" id="I3TLQ8"/>
<keyword evidence="7 10" id="KW-0472">Membrane</keyword>
<accession>I3TLQ8</accession>
<keyword evidence="9 10" id="KW-0998">Cell outer membrane</keyword>
<keyword evidence="16" id="KW-1185">Reference proteome</keyword>
<keyword evidence="6 11" id="KW-0798">TonB box</keyword>
<dbReference type="Gene3D" id="2.170.130.10">
    <property type="entry name" value="TonB-dependent receptor, plug domain"/>
    <property type="match status" value="1"/>
</dbReference>
<evidence type="ECO:0000256" key="8">
    <source>
        <dbReference type="ARBA" id="ARBA00023170"/>
    </source>
</evidence>
<dbReference type="Proteomes" id="UP000005258">
    <property type="component" value="Chromosome"/>
</dbReference>
<dbReference type="HOGENOM" id="CLU_008287_18_5_5"/>
<dbReference type="RefSeq" id="WP_014745374.1">
    <property type="nucleotide sequence ID" value="NC_017956.1"/>
</dbReference>
<dbReference type="GO" id="GO:0015344">
    <property type="term" value="F:siderophore uptake transmembrane transporter activity"/>
    <property type="evidence" value="ECO:0007669"/>
    <property type="project" value="TreeGrafter"/>
</dbReference>
<sequence length="656" mass="72021">MMQSNEVEYPVSTNRPPAFARSRRLLRTGLTLPLVALSPFAVATVATAEDAGTDEATRLGPLSVSAARSPVPVETVGSAVTVITAEQIEALQIRQVDDVLRLVPGVAVSRTGSVGGMSQIRIRGSEGNQTLVRIDGIEVSDPSGGSEFDFGHLLAYEIERIEVLRGPQSALYGSDAVGGVIDITTKRGSGPLSGSVRTEAGSFDTREAVGTVSYGDQIFDALVSAQSFRTDGISSADERAGNPEKDGYRNRSAFAKFGLRPSEDLEFALVGRTVRYRAEGDGYSTLPYDADEETRGTQTFLRGEARYAMADGRWHHKVGLANTEHDRDYRSDGSITSTYLGRRLKADYQTDYGFETGAVSHDLSLGTEYERETVRTSSAWSTVDRAFDSTGFAGEYRLGLYDQLFLSAAGRYDKNEIFDDQKTWRFTAAWLIPGTDTKLRASYGTGIKNPTLFELFGYTNTYQGNPDLKPEEATGWDAGIEHSFFDGRFVIDFGWFRQDIENLIQGSGSTSINLPGASRVNGIETSVTIRPVSWADLRLAYTYTDGEDSNGQELVRRAPHIASADLATRFLDNRGRAGLSVVYNGEQKDWAYDAFYNRSVVTLDDYTLVNLTAAYDLTDTVEIFGRIDNLFDEEYQEVLGYGSRGRAGYAGLRMRF</sequence>
<keyword evidence="8 15" id="KW-0675">Receptor</keyword>
<evidence type="ECO:0000256" key="2">
    <source>
        <dbReference type="ARBA" id="ARBA00022448"/>
    </source>
</evidence>
<dbReference type="Pfam" id="PF07715">
    <property type="entry name" value="Plug"/>
    <property type="match status" value="1"/>
</dbReference>
<evidence type="ECO:0000256" key="3">
    <source>
        <dbReference type="ARBA" id="ARBA00022452"/>
    </source>
</evidence>
<dbReference type="GO" id="GO:0044718">
    <property type="term" value="P:siderophore transmembrane transport"/>
    <property type="evidence" value="ECO:0007669"/>
    <property type="project" value="TreeGrafter"/>
</dbReference>
<dbReference type="PANTHER" id="PTHR30069:SF29">
    <property type="entry name" value="HEMOGLOBIN AND HEMOGLOBIN-HAPTOGLOBIN-BINDING PROTEIN 1-RELATED"/>
    <property type="match status" value="1"/>
</dbReference>
<organism evidence="15 16">
    <name type="scientific">Tistrella mobilis (strain KA081020-065)</name>
    <dbReference type="NCBI Taxonomy" id="1110502"/>
    <lineage>
        <taxon>Bacteria</taxon>
        <taxon>Pseudomonadati</taxon>
        <taxon>Pseudomonadota</taxon>
        <taxon>Alphaproteobacteria</taxon>
        <taxon>Geminicoccales</taxon>
        <taxon>Geminicoccaceae</taxon>
        <taxon>Tistrella</taxon>
    </lineage>
</organism>
<comment type="subcellular location">
    <subcellularLocation>
        <location evidence="1 10">Cell outer membrane</location>
        <topology evidence="1 10">Multi-pass membrane protein</topology>
    </subcellularLocation>
</comment>
<feature type="chain" id="PRO_5003679713" evidence="12">
    <location>
        <begin position="44"/>
        <end position="656"/>
    </location>
</feature>
<feature type="domain" description="TonB-dependent receptor-like beta-barrel" evidence="13">
    <location>
        <begin position="241"/>
        <end position="630"/>
    </location>
</feature>
<dbReference type="STRING" id="1110502.TMO_1857"/>
<dbReference type="PROSITE" id="PS52016">
    <property type="entry name" value="TONB_DEPENDENT_REC_3"/>
    <property type="match status" value="1"/>
</dbReference>
<evidence type="ECO:0000313" key="16">
    <source>
        <dbReference type="Proteomes" id="UP000005258"/>
    </source>
</evidence>
<evidence type="ECO:0000256" key="9">
    <source>
        <dbReference type="ARBA" id="ARBA00023237"/>
    </source>
</evidence>
<dbReference type="Gene3D" id="2.40.170.20">
    <property type="entry name" value="TonB-dependent receptor, beta-barrel domain"/>
    <property type="match status" value="1"/>
</dbReference>
<comment type="similarity">
    <text evidence="10 11">Belongs to the TonB-dependent receptor family.</text>
</comment>
<evidence type="ECO:0000313" key="15">
    <source>
        <dbReference type="EMBL" id="AFK53696.1"/>
    </source>
</evidence>
<keyword evidence="4 10" id="KW-0812">Transmembrane</keyword>
<evidence type="ECO:0000256" key="12">
    <source>
        <dbReference type="SAM" id="SignalP"/>
    </source>
</evidence>
<name>I3TLQ8_TISMK</name>
<dbReference type="InterPro" id="IPR039426">
    <property type="entry name" value="TonB-dep_rcpt-like"/>
</dbReference>
<gene>
    <name evidence="15" type="primary">btuB</name>
    <name evidence="15" type="ordered locus">TMO_1857</name>
</gene>
<proteinExistence type="inferred from homology"/>
<evidence type="ECO:0000256" key="11">
    <source>
        <dbReference type="RuleBase" id="RU003357"/>
    </source>
</evidence>
<dbReference type="InterPro" id="IPR037066">
    <property type="entry name" value="Plug_dom_sf"/>
</dbReference>
<dbReference type="Pfam" id="PF00593">
    <property type="entry name" value="TonB_dep_Rec_b-barrel"/>
    <property type="match status" value="1"/>
</dbReference>
<dbReference type="KEGG" id="tmo:TMO_1857"/>
<evidence type="ECO:0000256" key="6">
    <source>
        <dbReference type="ARBA" id="ARBA00023077"/>
    </source>
</evidence>
<dbReference type="InterPro" id="IPR012910">
    <property type="entry name" value="Plug_dom"/>
</dbReference>
<keyword evidence="5 12" id="KW-0732">Signal</keyword>
<keyword evidence="3 10" id="KW-1134">Transmembrane beta strand</keyword>
<dbReference type="eggNOG" id="COG4206">
    <property type="taxonomic scope" value="Bacteria"/>
</dbReference>
<feature type="domain" description="TonB-dependent receptor plug" evidence="14">
    <location>
        <begin position="74"/>
        <end position="180"/>
    </location>
</feature>
<evidence type="ECO:0000256" key="4">
    <source>
        <dbReference type="ARBA" id="ARBA00022692"/>
    </source>
</evidence>
<protein>
    <submittedName>
        <fullName evidence="15">TonB-dependent receptor</fullName>
    </submittedName>
</protein>
<dbReference type="InterPro" id="IPR000531">
    <property type="entry name" value="Beta-barrel_TonB"/>
</dbReference>
<dbReference type="PANTHER" id="PTHR30069">
    <property type="entry name" value="TONB-DEPENDENT OUTER MEMBRANE RECEPTOR"/>
    <property type="match status" value="1"/>
</dbReference>
<dbReference type="PATRIC" id="fig|1110502.3.peg.1915"/>
<dbReference type="CDD" id="cd01347">
    <property type="entry name" value="ligand_gated_channel"/>
    <property type="match status" value="1"/>
</dbReference>
<evidence type="ECO:0000259" key="13">
    <source>
        <dbReference type="Pfam" id="PF00593"/>
    </source>
</evidence>
<dbReference type="GO" id="GO:0009279">
    <property type="term" value="C:cell outer membrane"/>
    <property type="evidence" value="ECO:0007669"/>
    <property type="project" value="UniProtKB-SubCell"/>
</dbReference>
<reference evidence="15 16" key="1">
    <citation type="journal article" date="2012" name="J. Am. Chem. Soc.">
        <title>Bacterial biosynthesis and maturation of the didemnin anti-cancer agents.</title>
        <authorList>
            <person name="Xu Y."/>
            <person name="Kersten R.D."/>
            <person name="Nam S.J."/>
            <person name="Lu L."/>
            <person name="Al-Suwailem A.M."/>
            <person name="Zheng H."/>
            <person name="Fenical W."/>
            <person name="Dorrestein P.C."/>
            <person name="Moore B.S."/>
            <person name="Qian P.Y."/>
        </authorList>
    </citation>
    <scope>NUCLEOTIDE SEQUENCE [LARGE SCALE GENOMIC DNA]</scope>
    <source>
        <strain evidence="15 16">KA081020-065</strain>
    </source>
</reference>
<evidence type="ECO:0000256" key="5">
    <source>
        <dbReference type="ARBA" id="ARBA00022729"/>
    </source>
</evidence>